<protein>
    <recommendedName>
        <fullName evidence="1">Hedgehog/Intein (Hint) domain-containing protein</fullName>
    </recommendedName>
</protein>
<evidence type="ECO:0000313" key="2">
    <source>
        <dbReference type="EMBL" id="QHT78170.1"/>
    </source>
</evidence>
<reference evidence="2" key="1">
    <citation type="journal article" date="2020" name="Nature">
        <title>Giant virus diversity and host interactions through global metagenomics.</title>
        <authorList>
            <person name="Schulz F."/>
            <person name="Roux S."/>
            <person name="Paez-Espino D."/>
            <person name="Jungbluth S."/>
            <person name="Walsh D.A."/>
            <person name="Denef V.J."/>
            <person name="McMahon K.D."/>
            <person name="Konstantinidis K.T."/>
            <person name="Eloe-Fadrosh E.A."/>
            <person name="Kyrpides N.C."/>
            <person name="Woyke T."/>
        </authorList>
    </citation>
    <scope>NUCLEOTIDE SEQUENCE</scope>
    <source>
        <strain evidence="2">GVMAG-M-3300023179-91</strain>
    </source>
</reference>
<dbReference type="Gene3D" id="2.170.16.10">
    <property type="entry name" value="Hedgehog/Intein (Hint) domain"/>
    <property type="match status" value="1"/>
</dbReference>
<dbReference type="EMBL" id="MN739929">
    <property type="protein sequence ID" value="QHT78170.1"/>
    <property type="molecule type" value="Genomic_DNA"/>
</dbReference>
<evidence type="ECO:0000259" key="1">
    <source>
        <dbReference type="Pfam" id="PF13403"/>
    </source>
</evidence>
<dbReference type="InterPro" id="IPR036844">
    <property type="entry name" value="Hint_dom_sf"/>
</dbReference>
<dbReference type="InterPro" id="IPR028992">
    <property type="entry name" value="Hedgehog/Intein_dom"/>
</dbReference>
<organism evidence="2">
    <name type="scientific">viral metagenome</name>
    <dbReference type="NCBI Taxonomy" id="1070528"/>
    <lineage>
        <taxon>unclassified sequences</taxon>
        <taxon>metagenomes</taxon>
        <taxon>organismal metagenomes</taxon>
    </lineage>
</organism>
<sequence length="581" mass="63699">MSYNVSYFFDTPNSSFSGPSGSLCSLKSTSNLLYGYKSGTDYGIYSIQSDGTNLQVLVGLSTLESLYHLTYISTFVSDGNDTLYAIGIYTINNNDVLISFNTSTNTVTILHFLGDSWSPVYPLVIDTTNSILYGISIDSFNNFYIFSYDITSSVLTPSLYAFSSVTDGNPSGPLSISSDFTTLYGVSQVNDKLGYLYSINIAFPTFNTLYPFNNVIPNLMLSPKGRLLIDNNYLYGTFCVGGTYNLGGIFIFKLNTGSSGSLTKTISFNQNNYYNTIGGLIKVNNNLYGMAYSFSEVSTNNGSFKFSSTGSIWSYNLSANTFSTIHNFTFSPSDGFPGSNKGNNCGLALALDTVNSSTINILGLTWGGGNNIGGSGSGSPGDGTIFSISIDNGPPGPIVCYVKGTRILTIEGYKPIEELKNGDMLLTKGKIMDGIVNLSSGYSFEPVIWRSSFNVNKRNINKESSPICIKQHSFGINYPVRDLYVSPNHGICIRGKLVPAKNLINGRNIYQVRGLDGVEYHHVELDRHCIIISEGIFAESYINRNTKHLFKEAPTLKLKKLYHDDNKYNTNKKRNIISLTR</sequence>
<name>A0A6C0HCS4_9ZZZZ</name>
<accession>A0A6C0HCS4</accession>
<dbReference type="AlphaFoldDB" id="A0A6C0HCS4"/>
<dbReference type="SUPFAM" id="SSF51294">
    <property type="entry name" value="Hedgehog/intein (Hint) domain"/>
    <property type="match status" value="1"/>
</dbReference>
<feature type="domain" description="Hedgehog/Intein (Hint)" evidence="1">
    <location>
        <begin position="399"/>
        <end position="543"/>
    </location>
</feature>
<proteinExistence type="predicted"/>
<dbReference type="Pfam" id="PF13403">
    <property type="entry name" value="Hint_2"/>
    <property type="match status" value="1"/>
</dbReference>